<feature type="transmembrane region" description="Helical" evidence="1">
    <location>
        <begin position="186"/>
        <end position="204"/>
    </location>
</feature>
<comment type="caution">
    <text evidence="3">The sequence shown here is derived from an EMBL/GenBank/DDBJ whole genome shotgun (WGS) entry which is preliminary data.</text>
</comment>
<evidence type="ECO:0000313" key="4">
    <source>
        <dbReference type="Proteomes" id="UP001174196"/>
    </source>
</evidence>
<dbReference type="EMBL" id="JANRHH010000018">
    <property type="protein sequence ID" value="MDN4593018.1"/>
    <property type="molecule type" value="Genomic_DNA"/>
</dbReference>
<dbReference type="InterPro" id="IPR000326">
    <property type="entry name" value="PAP2/HPO"/>
</dbReference>
<name>A0ABT8IJQ2_9BACL</name>
<dbReference type="Pfam" id="PF01569">
    <property type="entry name" value="PAP2"/>
    <property type="match status" value="1"/>
</dbReference>
<proteinExistence type="predicted"/>
<dbReference type="Proteomes" id="UP001174196">
    <property type="component" value="Unassembled WGS sequence"/>
</dbReference>
<dbReference type="PANTHER" id="PTHR14969">
    <property type="entry name" value="SPHINGOSINE-1-PHOSPHATE PHOSPHOHYDROLASE"/>
    <property type="match status" value="1"/>
</dbReference>
<feature type="domain" description="Phosphatidic acid phosphatase type 2/haloperoxidase" evidence="2">
    <location>
        <begin position="89"/>
        <end position="201"/>
    </location>
</feature>
<feature type="transmembrane region" description="Helical" evidence="1">
    <location>
        <begin position="159"/>
        <end position="180"/>
    </location>
</feature>
<dbReference type="CDD" id="cd03392">
    <property type="entry name" value="PAP2_like_2"/>
    <property type="match status" value="1"/>
</dbReference>
<keyword evidence="1" id="KW-0812">Transmembrane</keyword>
<feature type="transmembrane region" description="Helical" evidence="1">
    <location>
        <begin position="126"/>
        <end position="147"/>
    </location>
</feature>
<evidence type="ECO:0000259" key="2">
    <source>
        <dbReference type="SMART" id="SM00014"/>
    </source>
</evidence>
<accession>A0ABT8IJQ2</accession>
<dbReference type="SMART" id="SM00014">
    <property type="entry name" value="acidPPc"/>
    <property type="match status" value="1"/>
</dbReference>
<reference evidence="3" key="1">
    <citation type="submission" date="2022-08" db="EMBL/GenBank/DDBJ databases">
        <title>Polycladomyces zharkentsis sp. nov., a novel thermophilic CMC and starch-degrading bacterium isolated from a geothermal spring in Kazakhstan.</title>
        <authorList>
            <person name="Mashzhan A."/>
            <person name="Kistaubaeva A."/>
            <person name="Javier-Lopez R."/>
            <person name="Birkeland N.-K."/>
        </authorList>
    </citation>
    <scope>NUCLEOTIDE SEQUENCE</scope>
    <source>
        <strain evidence="3">KSR 13</strain>
    </source>
</reference>
<dbReference type="RefSeq" id="WP_301237732.1">
    <property type="nucleotide sequence ID" value="NZ_JANRHH010000018.1"/>
</dbReference>
<organism evidence="3 4">
    <name type="scientific">Polycladomyces subterraneus</name>
    <dbReference type="NCBI Taxonomy" id="1016997"/>
    <lineage>
        <taxon>Bacteria</taxon>
        <taxon>Bacillati</taxon>
        <taxon>Bacillota</taxon>
        <taxon>Bacilli</taxon>
        <taxon>Bacillales</taxon>
        <taxon>Thermoactinomycetaceae</taxon>
        <taxon>Polycladomyces</taxon>
    </lineage>
</organism>
<keyword evidence="1" id="KW-1133">Transmembrane helix</keyword>
<gene>
    <name evidence="3" type="ORF">NWF35_03725</name>
</gene>
<evidence type="ECO:0000256" key="1">
    <source>
        <dbReference type="SAM" id="Phobius"/>
    </source>
</evidence>
<dbReference type="SUPFAM" id="SSF48317">
    <property type="entry name" value="Acid phosphatase/Vanadium-dependent haloperoxidase"/>
    <property type="match status" value="1"/>
</dbReference>
<feature type="transmembrane region" description="Helical" evidence="1">
    <location>
        <begin position="89"/>
        <end position="106"/>
    </location>
</feature>
<keyword evidence="1" id="KW-0472">Membrane</keyword>
<evidence type="ECO:0000313" key="3">
    <source>
        <dbReference type="EMBL" id="MDN4593018.1"/>
    </source>
</evidence>
<sequence>MNLKRQLVRAFCLALLSAVAFGLTAFLVSAHRVTRFDDTVMSWIQSFKSPTLTRMMEFFTWIGSGMVITILSILTLLILSKVIQHRSELVLYVVVVAGAGILNQILKSLFHRARPSLHRLIEARGFSFPSGHSMEAVAFYGILSFLLWRYIPSSFGRGLLLFMSTIMILAIGTSRIYLGVHYPSDIIGGYFASGCWLAAAIWSYQRYREKQYEKKTR</sequence>
<dbReference type="PANTHER" id="PTHR14969:SF13">
    <property type="entry name" value="AT30094P"/>
    <property type="match status" value="1"/>
</dbReference>
<protein>
    <submittedName>
        <fullName evidence="3">Phosphatase PAP2 family protein</fullName>
    </submittedName>
</protein>
<dbReference type="InterPro" id="IPR036938">
    <property type="entry name" value="PAP2/HPO_sf"/>
</dbReference>
<keyword evidence="4" id="KW-1185">Reference proteome</keyword>
<dbReference type="Gene3D" id="1.20.144.10">
    <property type="entry name" value="Phosphatidic acid phosphatase type 2/haloperoxidase"/>
    <property type="match status" value="2"/>
</dbReference>
<feature type="transmembrane region" description="Helical" evidence="1">
    <location>
        <begin position="58"/>
        <end position="77"/>
    </location>
</feature>